<dbReference type="PANTHER" id="PTHR45751">
    <property type="entry name" value="COPINE FAMILY PROTEIN 1"/>
    <property type="match status" value="1"/>
</dbReference>
<keyword evidence="2" id="KW-0472">Membrane</keyword>
<dbReference type="Pfam" id="PF07002">
    <property type="entry name" value="Copine"/>
    <property type="match status" value="1"/>
</dbReference>
<feature type="domain" description="Copine C-terminal" evidence="3">
    <location>
        <begin position="482"/>
        <end position="552"/>
    </location>
</feature>
<feature type="compositionally biased region" description="Low complexity" evidence="1">
    <location>
        <begin position="89"/>
        <end position="111"/>
    </location>
</feature>
<dbReference type="GO" id="GO:0004842">
    <property type="term" value="F:ubiquitin-protein transferase activity"/>
    <property type="evidence" value="ECO:0007669"/>
    <property type="project" value="TreeGrafter"/>
</dbReference>
<dbReference type="PANTHER" id="PTHR45751:SF53">
    <property type="entry name" value="VWFA DOMAIN-CONTAINING PROTEIN"/>
    <property type="match status" value="1"/>
</dbReference>
<comment type="caution">
    <text evidence="4">The sequence shown here is derived from an EMBL/GenBank/DDBJ whole genome shotgun (WGS) entry which is preliminary data.</text>
</comment>
<feature type="region of interest" description="Disordered" evidence="1">
    <location>
        <begin position="35"/>
        <end position="111"/>
    </location>
</feature>
<dbReference type="Proteomes" id="UP000440578">
    <property type="component" value="Unassembled WGS sequence"/>
</dbReference>
<keyword evidence="2" id="KW-0812">Transmembrane</keyword>
<dbReference type="GO" id="GO:0016567">
    <property type="term" value="P:protein ubiquitination"/>
    <property type="evidence" value="ECO:0007669"/>
    <property type="project" value="TreeGrafter"/>
</dbReference>
<accession>A0A6A4VYT6</accession>
<evidence type="ECO:0000313" key="4">
    <source>
        <dbReference type="EMBL" id="KAF0300076.1"/>
    </source>
</evidence>
<evidence type="ECO:0000256" key="2">
    <source>
        <dbReference type="SAM" id="Phobius"/>
    </source>
</evidence>
<reference evidence="4 5" key="1">
    <citation type="submission" date="2019-07" db="EMBL/GenBank/DDBJ databases">
        <title>Draft genome assembly of a fouling barnacle, Amphibalanus amphitrite (Darwin, 1854): The first reference genome for Thecostraca.</title>
        <authorList>
            <person name="Kim W."/>
        </authorList>
    </citation>
    <scope>NUCLEOTIDE SEQUENCE [LARGE SCALE GENOMIC DNA]</scope>
    <source>
        <strain evidence="4">SNU_AA5</strain>
        <tissue evidence="4">Soma without cirri and trophi</tissue>
    </source>
</reference>
<dbReference type="InterPro" id="IPR052079">
    <property type="entry name" value="E3_ligase/Copine_domain"/>
</dbReference>
<proteinExistence type="predicted"/>
<evidence type="ECO:0000259" key="3">
    <source>
        <dbReference type="Pfam" id="PF07002"/>
    </source>
</evidence>
<dbReference type="OrthoDB" id="5855668at2759"/>
<sequence>MTQTGYLSVQMLYITLMVARQTAIDRNERIAQLEQQLAQASSSSSSSSSSSGSSATDLLPESSTDLLPESLTDRPPESSTDLPPESLTDLPPESSTDLPPPDSSTDLPPESTTLHSELVTRVFAEFVSPAALAAQLEPLAEQSLTALRAGHRSPLYMQLANELQGEIESRQAVTNTEADDAQGEAEGGPVETSLEAPAAGQSAEEREEPEDPLLASLLQLLGGQASARTAHGPLMHRSLPEQRWWSRQRQPAWGGVSSLTAAAVTLDVAAGPVAWPVAPAALLPPRMLDLVLFCAAVSTGFYLFYWYRLDLVRAAEARQRACARRQADDLRRAARFRQVARVGGAACPEFHSIQDSFHSHGELMRAIRRSGLRRLRAVLGVDFSASNEWQGNRSFGHQSLHRVVTLKPSNPYQRAIQAVGRALEPLLDGGDVFAYGFGDTTTRGSEVFPLRPDGQPCPGCRTPTTRWPPWWLPLRTRSPSRLVGVGDGPWDTMEALDDFVPARRFDNFQFVDFNQACPPGAGAGHELVFATHLLMEVPEHFRLLCERGCIQPREHTPAATAASLTAECSRLAAASSAGPGVSAEAPHGWPRVVRVESSPTRVIAGDPTPRLRRKMMSLR</sequence>
<feature type="compositionally biased region" description="Low complexity" evidence="1">
    <location>
        <begin position="41"/>
        <end position="54"/>
    </location>
</feature>
<evidence type="ECO:0000256" key="1">
    <source>
        <dbReference type="SAM" id="MobiDB-lite"/>
    </source>
</evidence>
<keyword evidence="5" id="KW-1185">Reference proteome</keyword>
<organism evidence="4 5">
    <name type="scientific">Amphibalanus amphitrite</name>
    <name type="common">Striped barnacle</name>
    <name type="synonym">Balanus amphitrite</name>
    <dbReference type="NCBI Taxonomy" id="1232801"/>
    <lineage>
        <taxon>Eukaryota</taxon>
        <taxon>Metazoa</taxon>
        <taxon>Ecdysozoa</taxon>
        <taxon>Arthropoda</taxon>
        <taxon>Crustacea</taxon>
        <taxon>Multicrustacea</taxon>
        <taxon>Cirripedia</taxon>
        <taxon>Thoracica</taxon>
        <taxon>Thoracicalcarea</taxon>
        <taxon>Balanomorpha</taxon>
        <taxon>Balanoidea</taxon>
        <taxon>Balanidae</taxon>
        <taxon>Amphibalaninae</taxon>
        <taxon>Amphibalanus</taxon>
    </lineage>
</organism>
<feature type="transmembrane region" description="Helical" evidence="2">
    <location>
        <begin position="252"/>
        <end position="275"/>
    </location>
</feature>
<dbReference type="EMBL" id="VIIS01001292">
    <property type="protein sequence ID" value="KAF0300076.1"/>
    <property type="molecule type" value="Genomic_DNA"/>
</dbReference>
<protein>
    <submittedName>
        <fullName evidence="4">Copine family protein 1</fullName>
    </submittedName>
</protein>
<dbReference type="InterPro" id="IPR010734">
    <property type="entry name" value="Copine_C"/>
</dbReference>
<feature type="region of interest" description="Disordered" evidence="1">
    <location>
        <begin position="173"/>
        <end position="209"/>
    </location>
</feature>
<gene>
    <name evidence="4" type="primary">cpna-1</name>
    <name evidence="4" type="ORF">FJT64_003334</name>
</gene>
<dbReference type="AlphaFoldDB" id="A0A6A4VYT6"/>
<feature type="transmembrane region" description="Helical" evidence="2">
    <location>
        <begin position="287"/>
        <end position="307"/>
    </location>
</feature>
<dbReference type="GO" id="GO:0005634">
    <property type="term" value="C:nucleus"/>
    <property type="evidence" value="ECO:0007669"/>
    <property type="project" value="TreeGrafter"/>
</dbReference>
<keyword evidence="2" id="KW-1133">Transmembrane helix</keyword>
<name>A0A6A4VYT6_AMPAM</name>
<evidence type="ECO:0000313" key="5">
    <source>
        <dbReference type="Proteomes" id="UP000440578"/>
    </source>
</evidence>